<evidence type="ECO:0000256" key="10">
    <source>
        <dbReference type="SAM" id="Coils"/>
    </source>
</evidence>
<keyword evidence="7 9" id="KW-0406">Ion transport</keyword>
<comment type="subcellular location">
    <subcellularLocation>
        <location evidence="1">Membrane</location>
        <topology evidence="1">Multi-pass membrane protein</topology>
    </subcellularLocation>
</comment>
<dbReference type="Proteomes" id="UP000823941">
    <property type="component" value="Chromosome 1"/>
</dbReference>
<evidence type="ECO:0000256" key="2">
    <source>
        <dbReference type="ARBA" id="ARBA00009904"/>
    </source>
</evidence>
<feature type="coiled-coil region" evidence="10">
    <location>
        <begin position="651"/>
        <end position="678"/>
    </location>
</feature>
<evidence type="ECO:0000256" key="1">
    <source>
        <dbReference type="ARBA" id="ARBA00004141"/>
    </source>
</evidence>
<comment type="similarity">
    <text evidence="2 9">Belongs to the V-ATPase 116 kDa subunit family.</text>
</comment>
<feature type="transmembrane region" description="Helical" evidence="9">
    <location>
        <begin position="481"/>
        <end position="499"/>
    </location>
</feature>
<feature type="transmembrane region" description="Helical" evidence="9">
    <location>
        <begin position="739"/>
        <end position="764"/>
    </location>
</feature>
<feature type="transmembrane region" description="Helical" evidence="9">
    <location>
        <begin position="519"/>
        <end position="538"/>
    </location>
</feature>
<dbReference type="Pfam" id="PF01496">
    <property type="entry name" value="V_ATPase_I"/>
    <property type="match status" value="1"/>
</dbReference>
<accession>A0ABQ7R820</accession>
<proteinExistence type="inferred from homology"/>
<feature type="transmembrane region" description="Helical" evidence="9">
    <location>
        <begin position="586"/>
        <end position="610"/>
    </location>
</feature>
<evidence type="ECO:0000256" key="6">
    <source>
        <dbReference type="ARBA" id="ARBA00022989"/>
    </source>
</evidence>
<comment type="caution">
    <text evidence="11">The sequence shown here is derived from an EMBL/GenBank/DDBJ whole genome shotgun (WGS) entry which is preliminary data.</text>
</comment>
<evidence type="ECO:0000256" key="4">
    <source>
        <dbReference type="ARBA" id="ARBA00022692"/>
    </source>
</evidence>
<evidence type="ECO:0000256" key="7">
    <source>
        <dbReference type="ARBA" id="ARBA00023065"/>
    </source>
</evidence>
<keyword evidence="3 9" id="KW-0813">Transport</keyword>
<dbReference type="EMBL" id="JAHIBW010000001">
    <property type="protein sequence ID" value="KAG7313433.1"/>
    <property type="molecule type" value="Genomic_DNA"/>
</dbReference>
<keyword evidence="5 9" id="KW-0375">Hydrogen ion transport</keyword>
<dbReference type="InterPro" id="IPR002490">
    <property type="entry name" value="V-ATPase_116kDa_su"/>
</dbReference>
<dbReference type="PIRSF" id="PIRSF001293">
    <property type="entry name" value="ATP6V0A1"/>
    <property type="match status" value="1"/>
</dbReference>
<keyword evidence="6 9" id="KW-1133">Transmembrane helix</keyword>
<organism evidence="11 12">
    <name type="scientific">Plutella xylostella</name>
    <name type="common">Diamondback moth</name>
    <name type="synonym">Plutella maculipennis</name>
    <dbReference type="NCBI Taxonomy" id="51655"/>
    <lineage>
        <taxon>Eukaryota</taxon>
        <taxon>Metazoa</taxon>
        <taxon>Ecdysozoa</taxon>
        <taxon>Arthropoda</taxon>
        <taxon>Hexapoda</taxon>
        <taxon>Insecta</taxon>
        <taxon>Pterygota</taxon>
        <taxon>Neoptera</taxon>
        <taxon>Endopterygota</taxon>
        <taxon>Lepidoptera</taxon>
        <taxon>Glossata</taxon>
        <taxon>Ditrysia</taxon>
        <taxon>Yponomeutoidea</taxon>
        <taxon>Plutellidae</taxon>
        <taxon>Plutella</taxon>
    </lineage>
</organism>
<keyword evidence="4 9" id="KW-0812">Transmembrane</keyword>
<evidence type="ECO:0000256" key="5">
    <source>
        <dbReference type="ARBA" id="ARBA00022781"/>
    </source>
</evidence>
<keyword evidence="12" id="KW-1185">Reference proteome</keyword>
<feature type="coiled-coil region" evidence="10">
    <location>
        <begin position="55"/>
        <end position="118"/>
    </location>
</feature>
<comment type="function">
    <text evidence="9">Essential component of the vacuolar proton pump (V-ATPase), a multimeric enzyme that catalyzes the translocation of protons across the membranes. Required for assembly and activity of the V-ATPase.</text>
</comment>
<keyword evidence="10" id="KW-0175">Coiled coil</keyword>
<dbReference type="PANTHER" id="PTHR11629">
    <property type="entry name" value="VACUOLAR PROTON ATPASES"/>
    <property type="match status" value="1"/>
</dbReference>
<name>A0ABQ7R820_PLUXY</name>
<reference evidence="11 12" key="1">
    <citation type="submission" date="2021-06" db="EMBL/GenBank/DDBJ databases">
        <title>A haploid diamondback moth (Plutella xylostella L.) genome assembly resolves 31 chromosomes and identifies a diamide resistance mutation.</title>
        <authorList>
            <person name="Ward C.M."/>
            <person name="Perry K.D."/>
            <person name="Baker G."/>
            <person name="Powis K."/>
            <person name="Heckel D.G."/>
            <person name="Baxter S.W."/>
        </authorList>
    </citation>
    <scope>NUCLEOTIDE SEQUENCE [LARGE SCALE GENOMIC DNA]</scope>
    <source>
        <strain evidence="11 12">LV</strain>
        <tissue evidence="11">Single pupa</tissue>
    </source>
</reference>
<evidence type="ECO:0000256" key="9">
    <source>
        <dbReference type="RuleBase" id="RU361189"/>
    </source>
</evidence>
<gene>
    <name evidence="11" type="ORF">JYU34_000558</name>
</gene>
<dbReference type="PANTHER" id="PTHR11629:SF61">
    <property type="entry name" value="V-TYPE PROTON ATPASE SUBUNIT A"/>
    <property type="match status" value="1"/>
</dbReference>
<evidence type="ECO:0000313" key="12">
    <source>
        <dbReference type="Proteomes" id="UP000823941"/>
    </source>
</evidence>
<evidence type="ECO:0000256" key="3">
    <source>
        <dbReference type="ARBA" id="ARBA00022448"/>
    </source>
</evidence>
<dbReference type="InterPro" id="IPR026028">
    <property type="entry name" value="V-type_ATPase_116kDa_su_euka"/>
</dbReference>
<sequence length="840" mass="96705">MFRSAKMTLCNIYVQPQAAFLTLSRLGDMGCVEFLDSNSSVQAFQRKYVPELCRCEELERKLRLMEAELKKDGIAIAPLQLNPKPVQQQDMIAFENLLEEWTTDIEEMTTNNQTLLKNYLELSEMLYVLTTLSPIFGSADLERDPRYAKATGSRPESKSGLTGHLVVVTGVVRRARSHAFETMLWRISHGNLFYRVAAEDKTLVDPATDQQIRKVAFIIICHGDELGNRVKKICTGFKVNLYNCPTTQEEREEMIYKLQVRLDDIEQVMKKTKYHRCKALRSVGRQFSPWMASTKKSKAIYHTMNLFSLDITKECLIGQCWVPTDQLKAVQDVLEATSKESGAEVESFISVATTTDAPPTFYRTNKFTNAFQLLINAYGDATYRELNPGRYVILLMGAFSIYTGFIYNDCFGKNLSLQNSMWKNPHSLEVLMGPQKTNFLDAFGKGPNRTAPPKTYWFGRDPAWSMAKNKMVFENSLKMKLSIVVGVMHMVFGIILSFFNHMHFRHTHAIFLEFLPQIIFLNCLFMYLVFMMFFKWFTYSMYSDTHETREHCAPLLLIYFIDMVLFRDTKPVEEDCNAYMFANQPYIQKCLVLVSLVCVPIMLFGSPVWVSRVNAKKRAGLRFQKKHFKGTHGVLAHRRFRHSDAFAETDQTKELTELENMERKYRELHAKMEAEVAAKYPGFGELMITQSVHTIEFVLSTVSHTASYLRLWALSLAHAQLSEMLWDMVFGKLALADHSWLGILKVFVVFSVWASFTLTIMVLMEGLSAFLHTLRLHWVEFMSKFFIGGGYAFRPFCFADIIYENETVDLNVCAKKAKDMLAKKTAAEQRKTEDQFRVPS</sequence>
<protein>
    <recommendedName>
        <fullName evidence="9">V-type proton ATPase subunit a</fullName>
    </recommendedName>
</protein>
<keyword evidence="8 9" id="KW-0472">Membrane</keyword>
<evidence type="ECO:0000313" key="11">
    <source>
        <dbReference type="EMBL" id="KAG7313433.1"/>
    </source>
</evidence>
<evidence type="ECO:0000256" key="8">
    <source>
        <dbReference type="ARBA" id="ARBA00023136"/>
    </source>
</evidence>